<evidence type="ECO:0000313" key="1">
    <source>
        <dbReference type="EMBL" id="RXJ58188.1"/>
    </source>
</evidence>
<proteinExistence type="predicted"/>
<dbReference type="EMBL" id="PDKN01000003">
    <property type="protein sequence ID" value="RXJ58188.1"/>
    <property type="molecule type" value="Genomic_DNA"/>
</dbReference>
<dbReference type="RefSeq" id="WP_128996051.1">
    <property type="nucleotide sequence ID" value="NZ_PDKN01000003.1"/>
</dbReference>
<dbReference type="PANTHER" id="PTHR30283:SF4">
    <property type="entry name" value="PEROXIDE STRESS RESISTANCE PROTEIN YAAA"/>
    <property type="match status" value="1"/>
</dbReference>
<comment type="caution">
    <text evidence="1">The sequence shown here is derived from an EMBL/GenBank/DDBJ whole genome shotgun (WGS) entry which is preliminary data.</text>
</comment>
<dbReference type="InterPro" id="IPR005583">
    <property type="entry name" value="YaaA"/>
</dbReference>
<keyword evidence="2" id="KW-1185">Reference proteome</keyword>
<dbReference type="GO" id="GO:0005829">
    <property type="term" value="C:cytosol"/>
    <property type="evidence" value="ECO:0007669"/>
    <property type="project" value="TreeGrafter"/>
</dbReference>
<name>A0A4Q0XRA7_9BACT</name>
<dbReference type="OrthoDB" id="3210767at2"/>
<accession>A0A4Q0XRA7</accession>
<sequence length="246" mass="28337">MKILLAPAETKNSGGNQAVYGKNNFCFPQLFEKRDAIVQMYEAHVKHLDPKALSAWFGLKNDKEVQKYAHTLLDKPGMKAIQRYNGVAFDALEYDNLTTKAQAYIDKNVVLFSNLFGPILACDIIPDYKYKQGAKLPNISVERYYCENFTDALDNFLGEEVLDLRAGFYEKFYKVKHANVLTFKFIKEGKVVSHWAKHYRGRVLNAVAKHNIQNFSEFMQMQIEGLQLLEIQEKKNNKLLILNIVD</sequence>
<gene>
    <name evidence="1" type="ORF">CRV04_06680</name>
</gene>
<reference evidence="1 2" key="1">
    <citation type="submission" date="2017-10" db="EMBL/GenBank/DDBJ databases">
        <title>Genomics of the genus Arcobacter.</title>
        <authorList>
            <person name="Perez-Cataluna A."/>
            <person name="Figueras M.J."/>
        </authorList>
    </citation>
    <scope>NUCLEOTIDE SEQUENCE [LARGE SCALE GENOMIC DNA]</scope>
    <source>
        <strain evidence="1 2">CECT 8987</strain>
    </source>
</reference>
<dbReference type="Proteomes" id="UP000290657">
    <property type="component" value="Unassembled WGS sequence"/>
</dbReference>
<dbReference type="GO" id="GO:0033194">
    <property type="term" value="P:response to hydroperoxide"/>
    <property type="evidence" value="ECO:0007669"/>
    <property type="project" value="TreeGrafter"/>
</dbReference>
<evidence type="ECO:0008006" key="3">
    <source>
        <dbReference type="Google" id="ProtNLM"/>
    </source>
</evidence>
<protein>
    <recommendedName>
        <fullName evidence="3">Peroxide stress protein YaaA</fullName>
    </recommendedName>
</protein>
<dbReference type="PANTHER" id="PTHR30283">
    <property type="entry name" value="PEROXIDE STRESS RESPONSE PROTEIN YAAA"/>
    <property type="match status" value="1"/>
</dbReference>
<evidence type="ECO:0000313" key="2">
    <source>
        <dbReference type="Proteomes" id="UP000290657"/>
    </source>
</evidence>
<organism evidence="1 2">
    <name type="scientific">Candidatus Marinarcus aquaticus</name>
    <dbReference type="NCBI Taxonomy" id="2044504"/>
    <lineage>
        <taxon>Bacteria</taxon>
        <taxon>Pseudomonadati</taxon>
        <taxon>Campylobacterota</taxon>
        <taxon>Epsilonproteobacteria</taxon>
        <taxon>Campylobacterales</taxon>
        <taxon>Arcobacteraceae</taxon>
        <taxon>Candidatus Marinarcus</taxon>
    </lineage>
</organism>
<dbReference type="Pfam" id="PF03883">
    <property type="entry name" value="H2O2_YaaD"/>
    <property type="match status" value="1"/>
</dbReference>
<dbReference type="AlphaFoldDB" id="A0A4Q0XRA7"/>